<dbReference type="HAMAP" id="MF_00009">
    <property type="entry name" value="Endoribonucl_YbeY"/>
    <property type="match status" value="1"/>
</dbReference>
<sequence length="172" mass="18272">MSAEIDVAISIEDEAWTQALPGAEELCRTMVLATLQAAGGDFDGPPVEVSVVLTSDTAVHALNRDWRGQDKPTNVLSFAGLDDDEAPVVVGAPVLLGDVIMAYGVCTQEARDQGKTLAHHAAHLVVHGTLHLLGWDHEEDETEAEEMERLETVILSGFGIADPYAEGEGQGS</sequence>
<dbReference type="GO" id="GO:0004222">
    <property type="term" value="F:metalloendopeptidase activity"/>
    <property type="evidence" value="ECO:0007669"/>
    <property type="project" value="InterPro"/>
</dbReference>
<dbReference type="GO" id="GO:0005737">
    <property type="term" value="C:cytoplasm"/>
    <property type="evidence" value="ECO:0007669"/>
    <property type="project" value="UniProtKB-SubCell"/>
</dbReference>
<proteinExistence type="inferred from homology"/>
<dbReference type="Gene3D" id="3.40.390.30">
    <property type="entry name" value="Metalloproteases ('zincins'), catalytic domain"/>
    <property type="match status" value="1"/>
</dbReference>
<comment type="function">
    <text evidence="7">Single strand-specific metallo-endoribonuclease involved in late-stage 70S ribosome quality control and in maturation of the 3' terminus of the 16S rRNA.</text>
</comment>
<keyword evidence="2 7" id="KW-0540">Nuclease</keyword>
<comment type="cofactor">
    <cofactor evidence="7">
        <name>Zn(2+)</name>
        <dbReference type="ChEBI" id="CHEBI:29105"/>
    </cofactor>
    <text evidence="7">Binds 1 zinc ion.</text>
</comment>
<evidence type="ECO:0000256" key="3">
    <source>
        <dbReference type="ARBA" id="ARBA00022723"/>
    </source>
</evidence>
<dbReference type="InterPro" id="IPR023091">
    <property type="entry name" value="MetalPrtase_cat_dom_sf_prd"/>
</dbReference>
<feature type="binding site" evidence="7">
    <location>
        <position position="127"/>
    </location>
    <ligand>
        <name>Zn(2+)</name>
        <dbReference type="ChEBI" id="CHEBI:29105"/>
        <note>catalytic</note>
    </ligand>
</feature>
<dbReference type="PROSITE" id="PS01306">
    <property type="entry name" value="UPF0054"/>
    <property type="match status" value="1"/>
</dbReference>
<dbReference type="EC" id="3.1.-.-" evidence="7"/>
<keyword evidence="3 7" id="KW-0479">Metal-binding</keyword>
<dbReference type="SUPFAM" id="SSF55486">
    <property type="entry name" value="Metalloproteases ('zincins'), catalytic domain"/>
    <property type="match status" value="1"/>
</dbReference>
<keyword evidence="6 7" id="KW-0862">Zinc</keyword>
<evidence type="ECO:0000313" key="8">
    <source>
        <dbReference type="EMBL" id="CAM76427.1"/>
    </source>
</evidence>
<evidence type="ECO:0000256" key="2">
    <source>
        <dbReference type="ARBA" id="ARBA00022722"/>
    </source>
</evidence>
<dbReference type="GO" id="GO:0006364">
    <property type="term" value="P:rRNA processing"/>
    <property type="evidence" value="ECO:0007669"/>
    <property type="project" value="UniProtKB-UniRule"/>
</dbReference>
<protein>
    <recommendedName>
        <fullName evidence="7">Endoribonuclease YbeY</fullName>
        <ecNumber evidence="7">3.1.-.-</ecNumber>
    </recommendedName>
</protein>
<feature type="binding site" evidence="7">
    <location>
        <position position="131"/>
    </location>
    <ligand>
        <name>Zn(2+)</name>
        <dbReference type="ChEBI" id="CHEBI:29105"/>
        <note>catalytic</note>
    </ligand>
</feature>
<evidence type="ECO:0000256" key="4">
    <source>
        <dbReference type="ARBA" id="ARBA00022759"/>
    </source>
</evidence>
<dbReference type="Pfam" id="PF02130">
    <property type="entry name" value="YbeY"/>
    <property type="match status" value="1"/>
</dbReference>
<keyword evidence="4 7" id="KW-0255">Endonuclease</keyword>
<dbReference type="GO" id="GO:0008270">
    <property type="term" value="F:zinc ion binding"/>
    <property type="evidence" value="ECO:0007669"/>
    <property type="project" value="UniProtKB-UniRule"/>
</dbReference>
<dbReference type="InterPro" id="IPR002036">
    <property type="entry name" value="YbeY"/>
</dbReference>
<dbReference type="AlphaFoldDB" id="A4U0M0"/>
<name>A4U0M0_9PROT</name>
<dbReference type="PANTHER" id="PTHR46986:SF1">
    <property type="entry name" value="ENDORIBONUCLEASE YBEY, CHLOROPLASTIC"/>
    <property type="match status" value="1"/>
</dbReference>
<evidence type="ECO:0000256" key="6">
    <source>
        <dbReference type="ARBA" id="ARBA00022833"/>
    </source>
</evidence>
<keyword evidence="5 7" id="KW-0378">Hydrolase</keyword>
<keyword evidence="7" id="KW-0963">Cytoplasm</keyword>
<dbReference type="RefSeq" id="WP_106002890.1">
    <property type="nucleotide sequence ID" value="NZ_CP027527.1"/>
</dbReference>
<evidence type="ECO:0000256" key="7">
    <source>
        <dbReference type="HAMAP-Rule" id="MF_00009"/>
    </source>
</evidence>
<feature type="binding site" evidence="7">
    <location>
        <position position="137"/>
    </location>
    <ligand>
        <name>Zn(2+)</name>
        <dbReference type="ChEBI" id="CHEBI:29105"/>
        <note>catalytic</note>
    </ligand>
</feature>
<organism evidence="8">
    <name type="scientific">Magnetospirillum gryphiswaldense</name>
    <dbReference type="NCBI Taxonomy" id="55518"/>
    <lineage>
        <taxon>Bacteria</taxon>
        <taxon>Pseudomonadati</taxon>
        <taxon>Pseudomonadota</taxon>
        <taxon>Alphaproteobacteria</taxon>
        <taxon>Rhodospirillales</taxon>
        <taxon>Rhodospirillaceae</taxon>
        <taxon>Magnetospirillum</taxon>
    </lineage>
</organism>
<keyword evidence="7" id="KW-0698">rRNA processing</keyword>
<dbReference type="PANTHER" id="PTHR46986">
    <property type="entry name" value="ENDORIBONUCLEASE YBEY, CHLOROPLASTIC"/>
    <property type="match status" value="1"/>
</dbReference>
<dbReference type="InterPro" id="IPR020549">
    <property type="entry name" value="YbeY_CS"/>
</dbReference>
<reference evidence="8" key="1">
    <citation type="journal article" date="2007" name="J. Bacteriol.">
        <title>Comparative genome analysis of four magnetotactic bacteria reveals a complex set of group-specific genes implicated in magnetosome biomineralization and function.</title>
        <authorList>
            <person name="Richter M."/>
            <person name="Kube M."/>
            <person name="Bazylinski D.A."/>
            <person name="Lombardot T."/>
            <person name="Gloeckner F.O."/>
            <person name="Reinhardt R."/>
            <person name="Schueler D."/>
        </authorList>
    </citation>
    <scope>NUCLEOTIDE SEQUENCE</scope>
    <source>
        <strain evidence="8">MSR-1</strain>
    </source>
</reference>
<comment type="similarity">
    <text evidence="1 7">Belongs to the endoribonuclease YbeY family.</text>
</comment>
<dbReference type="GO" id="GO:0004521">
    <property type="term" value="F:RNA endonuclease activity"/>
    <property type="evidence" value="ECO:0007669"/>
    <property type="project" value="UniProtKB-UniRule"/>
</dbReference>
<evidence type="ECO:0000256" key="1">
    <source>
        <dbReference type="ARBA" id="ARBA00010875"/>
    </source>
</evidence>
<evidence type="ECO:0000256" key="5">
    <source>
        <dbReference type="ARBA" id="ARBA00022801"/>
    </source>
</evidence>
<comment type="subcellular location">
    <subcellularLocation>
        <location evidence="7">Cytoplasm</location>
    </subcellularLocation>
</comment>
<dbReference type="NCBIfam" id="TIGR00043">
    <property type="entry name" value="rRNA maturation RNase YbeY"/>
    <property type="match status" value="1"/>
</dbReference>
<dbReference type="EMBL" id="CU459003">
    <property type="protein sequence ID" value="CAM76427.1"/>
    <property type="molecule type" value="Genomic_DNA"/>
</dbReference>
<accession>A4U0M0</accession>
<gene>
    <name evidence="7" type="primary">ybeY</name>
    <name evidence="8" type="ORF">MGR_1319</name>
</gene>
<keyword evidence="7" id="KW-0690">Ribosome biogenesis</keyword>